<dbReference type="EMBL" id="QGNW01001471">
    <property type="protein sequence ID" value="RVW39768.1"/>
    <property type="molecule type" value="Genomic_DNA"/>
</dbReference>
<gene>
    <name evidence="2" type="ORF">CK203_074626</name>
</gene>
<sequence length="141" mass="16015">MATGTILEDQKKRTLEALERRFAVAKAELLQQQEHLSKKRFRGVDEKVSPCTNSFSVGSSTHPTDSSVTPTLNASLKKVLLSRFQFRCHKGSVSKCNEAYALSYEAIASRLLRPKLHISKGFSNFMGFWYGFYKRLSLHIQ</sequence>
<organism evidence="2 3">
    <name type="scientific">Vitis vinifera</name>
    <name type="common">Grape</name>
    <dbReference type="NCBI Taxonomy" id="29760"/>
    <lineage>
        <taxon>Eukaryota</taxon>
        <taxon>Viridiplantae</taxon>
        <taxon>Streptophyta</taxon>
        <taxon>Embryophyta</taxon>
        <taxon>Tracheophyta</taxon>
        <taxon>Spermatophyta</taxon>
        <taxon>Magnoliopsida</taxon>
        <taxon>eudicotyledons</taxon>
        <taxon>Gunneridae</taxon>
        <taxon>Pentapetalae</taxon>
        <taxon>rosids</taxon>
        <taxon>Vitales</taxon>
        <taxon>Vitaceae</taxon>
        <taxon>Viteae</taxon>
        <taxon>Vitis</taxon>
    </lineage>
</organism>
<dbReference type="AlphaFoldDB" id="A0A438DWU4"/>
<reference evidence="2 3" key="1">
    <citation type="journal article" date="2018" name="PLoS Genet.">
        <title>Population sequencing reveals clonal diversity and ancestral inbreeding in the grapevine cultivar Chardonnay.</title>
        <authorList>
            <person name="Roach M.J."/>
            <person name="Johnson D.L."/>
            <person name="Bohlmann J."/>
            <person name="van Vuuren H.J."/>
            <person name="Jones S.J."/>
            <person name="Pretorius I.S."/>
            <person name="Schmidt S.A."/>
            <person name="Borneman A.R."/>
        </authorList>
    </citation>
    <scope>NUCLEOTIDE SEQUENCE [LARGE SCALE GENOMIC DNA]</scope>
    <source>
        <strain evidence="3">cv. Chardonnay</strain>
        <tissue evidence="2">Leaf</tissue>
    </source>
</reference>
<feature type="coiled-coil region" evidence="1">
    <location>
        <begin position="8"/>
        <end position="35"/>
    </location>
</feature>
<evidence type="ECO:0000313" key="2">
    <source>
        <dbReference type="EMBL" id="RVW39768.1"/>
    </source>
</evidence>
<proteinExistence type="predicted"/>
<keyword evidence="1" id="KW-0175">Coiled coil</keyword>
<comment type="caution">
    <text evidence="2">The sequence shown here is derived from an EMBL/GenBank/DDBJ whole genome shotgun (WGS) entry which is preliminary data.</text>
</comment>
<accession>A0A438DWU4</accession>
<protein>
    <submittedName>
        <fullName evidence="2">Uncharacterized protein</fullName>
    </submittedName>
</protein>
<evidence type="ECO:0000256" key="1">
    <source>
        <dbReference type="SAM" id="Coils"/>
    </source>
</evidence>
<name>A0A438DWU4_VITVI</name>
<dbReference type="Proteomes" id="UP000288805">
    <property type="component" value="Unassembled WGS sequence"/>
</dbReference>
<evidence type="ECO:0000313" key="3">
    <source>
        <dbReference type="Proteomes" id="UP000288805"/>
    </source>
</evidence>